<proteinExistence type="predicted"/>
<dbReference type="Pfam" id="PF00589">
    <property type="entry name" value="Phage_integrase"/>
    <property type="match status" value="1"/>
</dbReference>
<sequence length="124" mass="13960">MPGSQCHQHSQKKNKSASIDFIWFWLFPSPRLSVDPTDKTVRRYHIYPSTLQKSFKTAVRASGVAKDASVHTLRHSFATSLIEAGYDIRTIQELLGHSDLSTTMIYTHVAQKNKLGVASPFDNL</sequence>
<evidence type="ECO:0000259" key="2">
    <source>
        <dbReference type="PROSITE" id="PS51898"/>
    </source>
</evidence>
<protein>
    <submittedName>
        <fullName evidence="3">Tyrosine-type recombinase/integrase</fullName>
    </submittedName>
</protein>
<dbReference type="InterPro" id="IPR011010">
    <property type="entry name" value="DNA_brk_join_enz"/>
</dbReference>
<dbReference type="PROSITE" id="PS51898">
    <property type="entry name" value="TYR_RECOMBINASE"/>
    <property type="match status" value="1"/>
</dbReference>
<dbReference type="InterPro" id="IPR002104">
    <property type="entry name" value="Integrase_catalytic"/>
</dbReference>
<gene>
    <name evidence="3" type="ORF">PQJ61_16615</name>
</gene>
<keyword evidence="1" id="KW-0233">DNA recombination</keyword>
<dbReference type="InterPro" id="IPR013762">
    <property type="entry name" value="Integrase-like_cat_sf"/>
</dbReference>
<comment type="caution">
    <text evidence="3">The sequence shown here is derived from an EMBL/GenBank/DDBJ whole genome shotgun (WGS) entry which is preliminary data.</text>
</comment>
<feature type="domain" description="Tyr recombinase" evidence="2">
    <location>
        <begin position="1"/>
        <end position="119"/>
    </location>
</feature>
<evidence type="ECO:0000313" key="3">
    <source>
        <dbReference type="EMBL" id="MDC7228388.1"/>
    </source>
</evidence>
<dbReference type="Proteomes" id="UP001221217">
    <property type="component" value="Unassembled WGS sequence"/>
</dbReference>
<dbReference type="GO" id="GO:0006310">
    <property type="term" value="P:DNA recombination"/>
    <property type="evidence" value="ECO:0007669"/>
    <property type="project" value="UniProtKB-KW"/>
</dbReference>
<dbReference type="PANTHER" id="PTHR30349:SF64">
    <property type="entry name" value="PROPHAGE INTEGRASE INTD-RELATED"/>
    <property type="match status" value="1"/>
</dbReference>
<dbReference type="SUPFAM" id="SSF56349">
    <property type="entry name" value="DNA breaking-rejoining enzymes"/>
    <property type="match status" value="1"/>
</dbReference>
<dbReference type="GO" id="GO:0003677">
    <property type="term" value="F:DNA binding"/>
    <property type="evidence" value="ECO:0007669"/>
    <property type="project" value="InterPro"/>
</dbReference>
<dbReference type="InterPro" id="IPR050090">
    <property type="entry name" value="Tyrosine_recombinase_XerCD"/>
</dbReference>
<dbReference type="AlphaFoldDB" id="A0AAJ1IFH8"/>
<dbReference type="Gene3D" id="1.10.443.10">
    <property type="entry name" value="Intergrase catalytic core"/>
    <property type="match status" value="1"/>
</dbReference>
<dbReference type="EMBL" id="JAQQAL010000045">
    <property type="protein sequence ID" value="MDC7228388.1"/>
    <property type="molecule type" value="Genomic_DNA"/>
</dbReference>
<dbReference type="GO" id="GO:0015074">
    <property type="term" value="P:DNA integration"/>
    <property type="evidence" value="ECO:0007669"/>
    <property type="project" value="InterPro"/>
</dbReference>
<reference evidence="3 4" key="1">
    <citation type="submission" date="2022-12" db="EMBL/GenBank/DDBJ databases">
        <title>Metagenome assembled genome from gulf of manar.</title>
        <authorList>
            <person name="Kohli P."/>
            <person name="Pk S."/>
            <person name="Venkata Ramana C."/>
            <person name="Sasikala C."/>
        </authorList>
    </citation>
    <scope>NUCLEOTIDE SEQUENCE [LARGE SCALE GENOMIC DNA]</scope>
    <source>
        <strain evidence="3">JB008</strain>
    </source>
</reference>
<accession>A0AAJ1IFH8</accession>
<organism evidence="3 4">
    <name type="scientific">Candidatus Thalassospirochaeta sargassi</name>
    <dbReference type="NCBI Taxonomy" id="3119039"/>
    <lineage>
        <taxon>Bacteria</taxon>
        <taxon>Pseudomonadati</taxon>
        <taxon>Spirochaetota</taxon>
        <taxon>Spirochaetia</taxon>
        <taxon>Spirochaetales</taxon>
        <taxon>Spirochaetaceae</taxon>
        <taxon>Candidatus Thalassospirochaeta</taxon>
    </lineage>
</organism>
<evidence type="ECO:0000313" key="4">
    <source>
        <dbReference type="Proteomes" id="UP001221217"/>
    </source>
</evidence>
<evidence type="ECO:0000256" key="1">
    <source>
        <dbReference type="ARBA" id="ARBA00023172"/>
    </source>
</evidence>
<dbReference type="PANTHER" id="PTHR30349">
    <property type="entry name" value="PHAGE INTEGRASE-RELATED"/>
    <property type="match status" value="1"/>
</dbReference>
<name>A0AAJ1IFH8_9SPIO</name>